<accession>A0AC61S262</accession>
<dbReference type="Proteomes" id="UP000304953">
    <property type="component" value="Unassembled WGS sequence"/>
</dbReference>
<dbReference type="EMBL" id="SRYA01000003">
    <property type="protein sequence ID" value="TGY98026.1"/>
    <property type="molecule type" value="Genomic_DNA"/>
</dbReference>
<sequence length="135" mass="14559">MEKKLRKAPGKGQGESKPAVSLLSVLKILLAMYMVTGIMLLILSAMLYRMQLSESVVSVGIVLIYVISGLLGGFLCGKVMKRKRFIWGMVMGASYFLILALGSVVFQKGINMEISRFVTTLVLCTASGMIGGMAS</sequence>
<evidence type="ECO:0000313" key="1">
    <source>
        <dbReference type="EMBL" id="TGY98026.1"/>
    </source>
</evidence>
<name>A0AC61S262_9FIRM</name>
<gene>
    <name evidence="1" type="ORF">E5329_02590</name>
</gene>
<proteinExistence type="predicted"/>
<comment type="caution">
    <text evidence="1">The sequence shown here is derived from an EMBL/GenBank/DDBJ whole genome shotgun (WGS) entry which is preliminary data.</text>
</comment>
<keyword evidence="2" id="KW-1185">Reference proteome</keyword>
<reference evidence="1" key="1">
    <citation type="submission" date="2019-04" db="EMBL/GenBank/DDBJ databases">
        <title>Microbes associate with the intestines of laboratory mice.</title>
        <authorList>
            <person name="Navarre W."/>
            <person name="Wong E."/>
            <person name="Huang K."/>
            <person name="Tropini C."/>
            <person name="Ng K."/>
            <person name="Yu B."/>
        </authorList>
    </citation>
    <scope>NUCLEOTIDE SEQUENCE</scope>
    <source>
        <strain evidence="1">NM01_1-7b</strain>
    </source>
</reference>
<protein>
    <submittedName>
        <fullName evidence="1">TIGR04086 family membrane protein</fullName>
    </submittedName>
</protein>
<evidence type="ECO:0000313" key="2">
    <source>
        <dbReference type="Proteomes" id="UP000304953"/>
    </source>
</evidence>
<organism evidence="1 2">
    <name type="scientific">Petralouisia muris</name>
    <dbReference type="NCBI Taxonomy" id="3032872"/>
    <lineage>
        <taxon>Bacteria</taxon>
        <taxon>Bacillati</taxon>
        <taxon>Bacillota</taxon>
        <taxon>Clostridia</taxon>
        <taxon>Lachnospirales</taxon>
        <taxon>Lachnospiraceae</taxon>
        <taxon>Petralouisia</taxon>
    </lineage>
</organism>